<dbReference type="AlphaFoldDB" id="A0A1I7S8L2"/>
<feature type="region of interest" description="Disordered" evidence="1">
    <location>
        <begin position="1"/>
        <end position="64"/>
    </location>
</feature>
<reference evidence="3" key="1">
    <citation type="submission" date="2016-11" db="UniProtKB">
        <authorList>
            <consortium name="WormBaseParasite"/>
        </authorList>
    </citation>
    <scope>IDENTIFICATION</scope>
</reference>
<name>A0A1I7S8L2_BURXY</name>
<organism evidence="2 3">
    <name type="scientific">Bursaphelenchus xylophilus</name>
    <name type="common">Pinewood nematode worm</name>
    <name type="synonym">Aphelenchoides xylophilus</name>
    <dbReference type="NCBI Taxonomy" id="6326"/>
    <lineage>
        <taxon>Eukaryota</taxon>
        <taxon>Metazoa</taxon>
        <taxon>Ecdysozoa</taxon>
        <taxon>Nematoda</taxon>
        <taxon>Chromadorea</taxon>
        <taxon>Rhabditida</taxon>
        <taxon>Tylenchina</taxon>
        <taxon>Tylenchomorpha</taxon>
        <taxon>Aphelenchoidea</taxon>
        <taxon>Aphelenchoididae</taxon>
        <taxon>Bursaphelenchus</taxon>
    </lineage>
</organism>
<evidence type="ECO:0000313" key="2">
    <source>
        <dbReference type="Proteomes" id="UP000095284"/>
    </source>
</evidence>
<accession>A0A1I7S8L2</accession>
<proteinExistence type="predicted"/>
<dbReference type="WBParaSite" id="BXY_0935500.1">
    <property type="protein sequence ID" value="BXY_0935500.1"/>
    <property type="gene ID" value="BXY_0935500"/>
</dbReference>
<sequence length="72" mass="7410">MQNGTLFATGSEFPPAHRKVPPPMAARNLAAASTNGLAAHPEQADSSASTSSATSPASSEDSVHFRKVLAEF</sequence>
<dbReference type="Proteomes" id="UP000095284">
    <property type="component" value="Unplaced"/>
</dbReference>
<evidence type="ECO:0000313" key="3">
    <source>
        <dbReference type="WBParaSite" id="BXY_0935500.1"/>
    </source>
</evidence>
<protein>
    <submittedName>
        <fullName evidence="3">Uncharacterized protein</fullName>
    </submittedName>
</protein>
<feature type="compositionally biased region" description="Low complexity" evidence="1">
    <location>
        <begin position="44"/>
        <end position="60"/>
    </location>
</feature>
<evidence type="ECO:0000256" key="1">
    <source>
        <dbReference type="SAM" id="MobiDB-lite"/>
    </source>
</evidence>